<dbReference type="InterPro" id="IPR002110">
    <property type="entry name" value="Ankyrin_rpt"/>
</dbReference>
<dbReference type="Gene3D" id="1.25.40.20">
    <property type="entry name" value="Ankyrin repeat-containing domain"/>
    <property type="match status" value="2"/>
</dbReference>
<dbReference type="PANTHER" id="PTHR15897">
    <property type="entry name" value="ANKYRIN REPEAT AND MYND DOMAIN PROTEIN 1"/>
    <property type="match status" value="1"/>
</dbReference>
<dbReference type="SUPFAM" id="SSF144232">
    <property type="entry name" value="HIT/MYND zinc finger-like"/>
    <property type="match status" value="1"/>
</dbReference>
<proteinExistence type="predicted"/>
<evidence type="ECO:0000313" key="4">
    <source>
        <dbReference type="Proteomes" id="UP001566132"/>
    </source>
</evidence>
<dbReference type="PANTHER" id="PTHR15897:SF2">
    <property type="entry name" value="ANKYRIN REPEAT AND MYND DOMAIN-CONTAINING PROTEIN 1"/>
    <property type="match status" value="1"/>
</dbReference>
<evidence type="ECO:0000256" key="1">
    <source>
        <dbReference type="SAM" id="Coils"/>
    </source>
</evidence>
<dbReference type="SUPFAM" id="SSF82185">
    <property type="entry name" value="Histone H3 K4-specific methyltransferase SET7/9 N-terminal domain"/>
    <property type="match status" value="1"/>
</dbReference>
<feature type="region of interest" description="Disordered" evidence="2">
    <location>
        <begin position="1055"/>
        <end position="1075"/>
    </location>
</feature>
<dbReference type="EMBL" id="JBDJPC010000006">
    <property type="protein sequence ID" value="KAL1497400.1"/>
    <property type="molecule type" value="Genomic_DNA"/>
</dbReference>
<dbReference type="InterPro" id="IPR036770">
    <property type="entry name" value="Ankyrin_rpt-contain_sf"/>
</dbReference>
<dbReference type="Proteomes" id="UP001566132">
    <property type="component" value="Unassembled WGS sequence"/>
</dbReference>
<feature type="coiled-coil region" evidence="1">
    <location>
        <begin position="382"/>
        <end position="426"/>
    </location>
</feature>
<evidence type="ECO:0008006" key="5">
    <source>
        <dbReference type="Google" id="ProtNLM"/>
    </source>
</evidence>
<dbReference type="SUPFAM" id="SSF48403">
    <property type="entry name" value="Ankyrin repeat"/>
    <property type="match status" value="2"/>
</dbReference>
<comment type="caution">
    <text evidence="3">The sequence shown here is derived from an EMBL/GenBank/DDBJ whole genome shotgun (WGS) entry which is preliminary data.</text>
</comment>
<evidence type="ECO:0000256" key="2">
    <source>
        <dbReference type="SAM" id="MobiDB-lite"/>
    </source>
</evidence>
<name>A0ABD1EPJ4_HYPHA</name>
<gene>
    <name evidence="3" type="ORF">ABEB36_008377</name>
</gene>
<protein>
    <recommendedName>
        <fullName evidence="5">Ankyrin repeat and MYND domain-containing protein 1</fullName>
    </recommendedName>
</protein>
<keyword evidence="4" id="KW-1185">Reference proteome</keyword>
<dbReference type="InterPro" id="IPR053064">
    <property type="entry name" value="Ankyrin-MYND_domain-protein"/>
</dbReference>
<keyword evidence="1" id="KW-0175">Coiled coil</keyword>
<organism evidence="3 4">
    <name type="scientific">Hypothenemus hampei</name>
    <name type="common">Coffee berry borer</name>
    <dbReference type="NCBI Taxonomy" id="57062"/>
    <lineage>
        <taxon>Eukaryota</taxon>
        <taxon>Metazoa</taxon>
        <taxon>Ecdysozoa</taxon>
        <taxon>Arthropoda</taxon>
        <taxon>Hexapoda</taxon>
        <taxon>Insecta</taxon>
        <taxon>Pterygota</taxon>
        <taxon>Neoptera</taxon>
        <taxon>Endopterygota</taxon>
        <taxon>Coleoptera</taxon>
        <taxon>Polyphaga</taxon>
        <taxon>Cucujiformia</taxon>
        <taxon>Curculionidae</taxon>
        <taxon>Scolytinae</taxon>
        <taxon>Hypothenemus</taxon>
    </lineage>
</organism>
<feature type="compositionally biased region" description="Basic and acidic residues" evidence="2">
    <location>
        <begin position="1056"/>
        <end position="1075"/>
    </location>
</feature>
<sequence>MKSKFSSEIIYFNASDDILKKEGSYYEPPNIKIVHKRDIPTDLPILASTSASSNVSEITNLVTQPKKEYKKINCGHDCYEGSILMDNLHGTGFYYTEQGGRKYFYDGMFYINKLEGYGQVFYDNGSHFQGLFKTHFRYGPGVLTHSDGTQDVGFWHGFKLIRLTCPVGGYTVPTLASTPAGKCKLLSYKYIVPIKEKTGITMKQALENIGTSKETFVQTDAVFNLNIRNPDSSFFHKLFYDEQFFGSEQGTIKVYVDKGIENCEPNYESKNDNKAILERIDNLKIKIHEVNETLQTLIVIRQNLESRCKKCQLCCQSEDSSSEENETTAKDLSKNDGTTNNLEEPFFDASANSLDIEILEDYNVSSEMPSLIQISKSCTCNEDEYKNGLRDLEEQLQNIQKQEMFYKSIRDELKKKLDKITQKELNKHQNLRYKLVEVNELWAWNNENSLIEIQKHCFKHQHSEDMVNFSVPNLILGNRKDFAPAGEHEQICQNFLLCCSKGRKEYVNECLKNNSVHPNMADSRGNTGIFFAAVKNRHEIISTLVNFGVKLDQFNDDQLTPLSMSLLRYIYLKNNCQSWERAFLPETKPRDLLFIPKWYKVKSFQSITSVTSKTSLCFEQSNSHQPCSNMKIVNLLQQLATNESEKGIALRTQYNSSFIFDMNCKNSPEKQKQDDYINNNLTVELEAIQSTIMTLLYYGTNPNVCETPYPPLILTLFTGNPDLVKAVIEANAQISVQIEDGLSCLHVAASLPPKVENANIYTVLTKYGCSPKARTSPTHWQDRKLTFTGKIPETFDLKDEGKTPLHLLCMRTDYERKEGEHYFCTIAKTILNININIEETYLGHTPLSLAMLSGNIALVKCFLKTNIYDPHKPLQYGMGNILTLYALKRFDKILPLAKCKEILTVLMNANMNVLNKVYESENAIVFTEDRDNYFDQFTDKTQKIDNNSKRRKEEKNTQNHAIKEFLKSIGRQIIIKQVQLTITDIIFLFIEEDMLEDSEISIILSTVYLTPQIAIENLKGLFEYGKIEHDRLDPKNIRKFFEFVSIHNKLMKKDKRSKEIKKEKRKDKEPKEEKKNTLETMVKEFDVALNLHYAPPKFLIPPGLDDLEKYTVCFHCLRGQNKKLKTCPRCQLISFCSLQCNKRNMKLKSQHGCNILFYDMTTVQQADISKGKCLNTKVEEAKMKCKTRLNKIRELKLIEEEEKLLEMWRNDIYGTKFLQIKPLLYKVVKNKGKDLSWNVSLLRRLLERNFKRSPGETSLYCLENILLKLQSKDWYRITGKDESADTLRTKQSWSTKRSTLGGSSLHSTIFQSLDFSDKTPIPCKCTKKIHHAKAKLNLIKLMKKSTEKKFKQELVNYITEEPFDKINEAIGDIPIKDNTTTKKLMKIPSRYQRFMEILGTYFPDSDFSFWLLPYACCSGGQLFYKFCYNNDLFKESYSFS</sequence>
<accession>A0ABD1EPJ4</accession>
<reference evidence="3 4" key="1">
    <citation type="submission" date="2024-05" db="EMBL/GenBank/DDBJ databases">
        <title>Genetic variation in Jamaican populations of the coffee berry borer (Hypothenemus hampei).</title>
        <authorList>
            <person name="Errbii M."/>
            <person name="Myrie A."/>
        </authorList>
    </citation>
    <scope>NUCLEOTIDE SEQUENCE [LARGE SCALE GENOMIC DNA]</scope>
    <source>
        <strain evidence="3">JA-Hopewell-2020-01-JO</strain>
        <tissue evidence="3">Whole body</tissue>
    </source>
</reference>
<evidence type="ECO:0000313" key="3">
    <source>
        <dbReference type="EMBL" id="KAL1497400.1"/>
    </source>
</evidence>
<dbReference type="SMART" id="SM00248">
    <property type="entry name" value="ANK"/>
    <property type="match status" value="5"/>
</dbReference>